<dbReference type="PANTHER" id="PTHR30037">
    <property type="entry name" value="DNA-3-METHYLADENINE GLYCOSYLASE 1"/>
    <property type="match status" value="1"/>
</dbReference>
<dbReference type="Gene3D" id="1.10.340.30">
    <property type="entry name" value="Hypothetical protein, domain 2"/>
    <property type="match status" value="1"/>
</dbReference>
<evidence type="ECO:0008006" key="3">
    <source>
        <dbReference type="Google" id="ProtNLM"/>
    </source>
</evidence>
<protein>
    <recommendedName>
        <fullName evidence="3">3-methyladenine DNA glycosylase</fullName>
    </recommendedName>
</protein>
<dbReference type="SUPFAM" id="SSF48150">
    <property type="entry name" value="DNA-glycosylase"/>
    <property type="match status" value="1"/>
</dbReference>
<proteinExistence type="predicted"/>
<evidence type="ECO:0000313" key="1">
    <source>
        <dbReference type="EMBL" id="MBF5054306.1"/>
    </source>
</evidence>
<accession>A0ABS0ALC2</accession>
<sequence>MIEFKDLLALAVNRKGGLKPVEAQLPAVKSAAQLRRPDDAFYFSALTRRVFRAGLKHSLVDAKWPAFEEAFFGFDPDKLVLMPDSMLEERMQDTRLIRHWGKIKAIRHNAQLVLDLRREYGSMGRWLADWPAEDTVGMWILLKKRGKQLGGNSGAAFLRMVGRDTWYPTDDVISVLRAHRIIDKNLSSQRDQRAAQAAFNQWQSESGRPQAHISKVLALTVG</sequence>
<dbReference type="InterPro" id="IPR005019">
    <property type="entry name" value="Adenine_glyco"/>
</dbReference>
<dbReference type="Pfam" id="PF03352">
    <property type="entry name" value="Adenine_glyco"/>
    <property type="match status" value="1"/>
</dbReference>
<dbReference type="InterPro" id="IPR011257">
    <property type="entry name" value="DNA_glycosylase"/>
</dbReference>
<dbReference type="EMBL" id="ARXR01000037">
    <property type="protein sequence ID" value="MBF5054306.1"/>
    <property type="molecule type" value="Genomic_DNA"/>
</dbReference>
<comment type="caution">
    <text evidence="1">The sequence shown here is derived from an EMBL/GenBank/DDBJ whole genome shotgun (WGS) entry which is preliminary data.</text>
</comment>
<keyword evidence="2" id="KW-1185">Reference proteome</keyword>
<evidence type="ECO:0000313" key="2">
    <source>
        <dbReference type="Proteomes" id="UP000644441"/>
    </source>
</evidence>
<reference evidence="1 2" key="1">
    <citation type="submission" date="2012-09" db="EMBL/GenBank/DDBJ databases">
        <title>Genome Sequence of alkane-degrading Bacterium Alcanivorax venustensis ISO4.</title>
        <authorList>
            <person name="Lai Q."/>
            <person name="Shao Z."/>
        </authorList>
    </citation>
    <scope>NUCLEOTIDE SEQUENCE [LARGE SCALE GENOMIC DNA]</scope>
    <source>
        <strain evidence="1 2">ISO4</strain>
    </source>
</reference>
<dbReference type="PANTHER" id="PTHR30037:SF3">
    <property type="entry name" value="BLR0857 PROTEIN"/>
    <property type="match status" value="1"/>
</dbReference>
<name>A0ABS0ALC2_9GAMM</name>
<dbReference type="Proteomes" id="UP000644441">
    <property type="component" value="Unassembled WGS sequence"/>
</dbReference>
<dbReference type="InterPro" id="IPR052891">
    <property type="entry name" value="DNA-3mA_glycosylase"/>
</dbReference>
<dbReference type="GeneID" id="99766704"/>
<organism evidence="1 2">
    <name type="scientific">Alloalcanivorax venustensis ISO4</name>
    <dbReference type="NCBI Taxonomy" id="1177184"/>
    <lineage>
        <taxon>Bacteria</taxon>
        <taxon>Pseudomonadati</taxon>
        <taxon>Pseudomonadota</taxon>
        <taxon>Gammaproteobacteria</taxon>
        <taxon>Oceanospirillales</taxon>
        <taxon>Alcanivoracaceae</taxon>
        <taxon>Alloalcanivorax</taxon>
    </lineage>
</organism>
<gene>
    <name evidence="1" type="ORF">ISO4_02908</name>
</gene>
<dbReference type="RefSeq" id="WP_194856706.1">
    <property type="nucleotide sequence ID" value="NZ_ARXR01000037.1"/>
</dbReference>